<feature type="transmembrane region" description="Helical" evidence="1">
    <location>
        <begin position="12"/>
        <end position="31"/>
    </location>
</feature>
<keyword evidence="1" id="KW-0812">Transmembrane</keyword>
<dbReference type="Pfam" id="PF00226">
    <property type="entry name" value="DnaJ"/>
    <property type="match status" value="1"/>
</dbReference>
<organism evidence="3 4">
    <name type="scientific">Ilex paraguariensis</name>
    <name type="common">yerba mate</name>
    <dbReference type="NCBI Taxonomy" id="185542"/>
    <lineage>
        <taxon>Eukaryota</taxon>
        <taxon>Viridiplantae</taxon>
        <taxon>Streptophyta</taxon>
        <taxon>Embryophyta</taxon>
        <taxon>Tracheophyta</taxon>
        <taxon>Spermatophyta</taxon>
        <taxon>Magnoliopsida</taxon>
        <taxon>eudicotyledons</taxon>
        <taxon>Gunneridae</taxon>
        <taxon>Pentapetalae</taxon>
        <taxon>asterids</taxon>
        <taxon>campanulids</taxon>
        <taxon>Aquifoliales</taxon>
        <taxon>Aquifoliaceae</taxon>
        <taxon>Ilex</taxon>
    </lineage>
</organism>
<dbReference type="InterPro" id="IPR052448">
    <property type="entry name" value="DnaJ_C16_autophagy_reg"/>
</dbReference>
<protein>
    <recommendedName>
        <fullName evidence="2">J domain-containing protein</fullName>
    </recommendedName>
</protein>
<feature type="domain" description="J" evidence="2">
    <location>
        <begin position="38"/>
        <end position="100"/>
    </location>
</feature>
<dbReference type="InterPro" id="IPR036869">
    <property type="entry name" value="J_dom_sf"/>
</dbReference>
<dbReference type="PANTHER" id="PTHR44303:SF2">
    <property type="entry name" value="DNAJ HOMOLOG SUBFAMILY C MEMBER 16"/>
    <property type="match status" value="1"/>
</dbReference>
<reference evidence="3 4" key="1">
    <citation type="submission" date="2024-02" db="EMBL/GenBank/DDBJ databases">
        <authorList>
            <person name="Vignale AGUSTIN F."/>
            <person name="Sosa J E."/>
            <person name="Modenutti C."/>
        </authorList>
    </citation>
    <scope>NUCLEOTIDE SEQUENCE [LARGE SCALE GENOMIC DNA]</scope>
</reference>
<dbReference type="PROSITE" id="PS50076">
    <property type="entry name" value="DNAJ_2"/>
    <property type="match status" value="1"/>
</dbReference>
<comment type="caution">
    <text evidence="3">The sequence shown here is derived from an EMBL/GenBank/DDBJ whole genome shotgun (WGS) entry which is preliminary data.</text>
</comment>
<dbReference type="EMBL" id="CAUOFW020000859">
    <property type="protein sequence ID" value="CAK9138133.1"/>
    <property type="molecule type" value="Genomic_DNA"/>
</dbReference>
<keyword evidence="1" id="KW-0472">Membrane</keyword>
<accession>A0ABC8R696</accession>
<evidence type="ECO:0000256" key="1">
    <source>
        <dbReference type="SAM" id="Phobius"/>
    </source>
</evidence>
<dbReference type="SUPFAM" id="SSF46565">
    <property type="entry name" value="Chaperone J-domain"/>
    <property type="match status" value="1"/>
</dbReference>
<name>A0ABC8R696_9AQUA</name>
<gene>
    <name evidence="3" type="ORF">ILEXP_LOCUS5217</name>
</gene>
<keyword evidence="1" id="KW-1133">Transmembrane helix</keyword>
<dbReference type="InterPro" id="IPR001623">
    <property type="entry name" value="DnaJ_domain"/>
</dbReference>
<dbReference type="PANTHER" id="PTHR44303">
    <property type="entry name" value="DNAJ HOMOLOG SUBFAMILY C MEMBER 16"/>
    <property type="match status" value="1"/>
</dbReference>
<evidence type="ECO:0000313" key="4">
    <source>
        <dbReference type="Proteomes" id="UP001642360"/>
    </source>
</evidence>
<dbReference type="CDD" id="cd06257">
    <property type="entry name" value="DnaJ"/>
    <property type="match status" value="1"/>
</dbReference>
<keyword evidence="4" id="KW-1185">Reference proteome</keyword>
<proteinExistence type="predicted"/>
<dbReference type="AlphaFoldDB" id="A0ABC8R696"/>
<evidence type="ECO:0000313" key="3">
    <source>
        <dbReference type="EMBL" id="CAK9138133.1"/>
    </source>
</evidence>
<dbReference type="Gene3D" id="1.10.287.110">
    <property type="entry name" value="DnaJ domain"/>
    <property type="match status" value="1"/>
</dbReference>
<dbReference type="Proteomes" id="UP001642360">
    <property type="component" value="Unassembled WGS sequence"/>
</dbReference>
<sequence length="181" mass="20732">MTISSMASTLKAYSIPLILFTAAIVFQLCVIPRSFPPSHYDVLGIKRYSSIEEVTLAYEKLSSKWNSGFEVPSTFDFVKIRYAFELLSNQAWKRDYDIFGIDEQVHVIEEGKEQYAAANIYEIDLPLLEAASFDPIDHDFDLIKSENFLSKFENDKALLVQVRLVSRICCHIFAIVTINYP</sequence>
<evidence type="ECO:0000259" key="2">
    <source>
        <dbReference type="PROSITE" id="PS50076"/>
    </source>
</evidence>